<dbReference type="Gene3D" id="3.30.1490.190">
    <property type="match status" value="1"/>
</dbReference>
<dbReference type="GO" id="GO:0000976">
    <property type="term" value="F:transcription cis-regulatory region binding"/>
    <property type="evidence" value="ECO:0007669"/>
    <property type="project" value="TreeGrafter"/>
</dbReference>
<evidence type="ECO:0000256" key="4">
    <source>
        <dbReference type="ARBA" id="ARBA00023015"/>
    </source>
</evidence>
<dbReference type="RefSeq" id="WP_038986213.1">
    <property type="nucleotide sequence ID" value="NZ_FNYS01000009.1"/>
</dbReference>
<feature type="binding site" evidence="7">
    <location>
        <position position="100"/>
    </location>
    <ligand>
        <name>Zn(2+)</name>
        <dbReference type="ChEBI" id="CHEBI:29105"/>
    </ligand>
</feature>
<dbReference type="Pfam" id="PF01475">
    <property type="entry name" value="FUR"/>
    <property type="match status" value="1"/>
</dbReference>
<reference evidence="9 11" key="1">
    <citation type="submission" date="2016-01" db="EMBL/GenBank/DDBJ databases">
        <title>Whole genome sequencing of Myroides marinus L41.</title>
        <authorList>
            <person name="Hong K.W."/>
        </authorList>
    </citation>
    <scope>NUCLEOTIDE SEQUENCE [LARGE SCALE GENOMIC DNA]</scope>
    <source>
        <strain evidence="9 11">L41</strain>
    </source>
</reference>
<comment type="cofactor">
    <cofactor evidence="7">
        <name>Zn(2+)</name>
        <dbReference type="ChEBI" id="CHEBI:29105"/>
    </cofactor>
    <text evidence="7">Binds 1 zinc ion per subunit.</text>
</comment>
<evidence type="ECO:0000256" key="8">
    <source>
        <dbReference type="PIRSR" id="PIRSR602481-2"/>
    </source>
</evidence>
<evidence type="ECO:0000256" key="1">
    <source>
        <dbReference type="ARBA" id="ARBA00007957"/>
    </source>
</evidence>
<proteinExistence type="inferred from homology"/>
<dbReference type="InterPro" id="IPR036390">
    <property type="entry name" value="WH_DNA-bd_sf"/>
</dbReference>
<feature type="binding site" evidence="8">
    <location>
        <position position="90"/>
    </location>
    <ligand>
        <name>Fe cation</name>
        <dbReference type="ChEBI" id="CHEBI:24875"/>
    </ligand>
</feature>
<keyword evidence="6" id="KW-0804">Transcription</keyword>
<dbReference type="PANTHER" id="PTHR33202">
    <property type="entry name" value="ZINC UPTAKE REGULATION PROTEIN"/>
    <property type="match status" value="1"/>
</dbReference>
<keyword evidence="8" id="KW-0408">Iron</keyword>
<keyword evidence="2" id="KW-0678">Repressor</keyword>
<evidence type="ECO:0000313" key="9">
    <source>
        <dbReference type="EMBL" id="KZE79759.1"/>
    </source>
</evidence>
<name>A0A161S4Y1_9FLAO</name>
<dbReference type="AlphaFoldDB" id="A0A161S4Y1"/>
<feature type="binding site" evidence="7">
    <location>
        <position position="136"/>
    </location>
    <ligand>
        <name>Zn(2+)</name>
        <dbReference type="ChEBI" id="CHEBI:29105"/>
    </ligand>
</feature>
<keyword evidence="7" id="KW-0479">Metal-binding</keyword>
<dbReference type="GO" id="GO:0008270">
    <property type="term" value="F:zinc ion binding"/>
    <property type="evidence" value="ECO:0007669"/>
    <property type="project" value="TreeGrafter"/>
</dbReference>
<evidence type="ECO:0000256" key="2">
    <source>
        <dbReference type="ARBA" id="ARBA00022491"/>
    </source>
</evidence>
<evidence type="ECO:0000256" key="6">
    <source>
        <dbReference type="ARBA" id="ARBA00023163"/>
    </source>
</evidence>
<feature type="binding site" evidence="8">
    <location>
        <position position="88"/>
    </location>
    <ligand>
        <name>Fe cation</name>
        <dbReference type="ChEBI" id="CHEBI:24875"/>
    </ligand>
</feature>
<evidence type="ECO:0000256" key="3">
    <source>
        <dbReference type="ARBA" id="ARBA00022833"/>
    </source>
</evidence>
<keyword evidence="3 7" id="KW-0862">Zinc</keyword>
<evidence type="ECO:0000313" key="12">
    <source>
        <dbReference type="Proteomes" id="UP000183077"/>
    </source>
</evidence>
<dbReference type="GO" id="GO:0045892">
    <property type="term" value="P:negative regulation of DNA-templated transcription"/>
    <property type="evidence" value="ECO:0007669"/>
    <property type="project" value="TreeGrafter"/>
</dbReference>
<organism evidence="9 11">
    <name type="scientific">Myroides marinus</name>
    <dbReference type="NCBI Taxonomy" id="703342"/>
    <lineage>
        <taxon>Bacteria</taxon>
        <taxon>Pseudomonadati</taxon>
        <taxon>Bacteroidota</taxon>
        <taxon>Flavobacteriia</taxon>
        <taxon>Flavobacteriales</taxon>
        <taxon>Flavobacteriaceae</taxon>
        <taxon>Myroides</taxon>
    </lineage>
</organism>
<sequence length="138" mass="15438">MSTLSLEQELEAKKINPTAMRLLVLKFLKKQKGAVSLADIEASFEQSDRVTLYRTVKTFESKGLLHSITTNNVTQYALCAQECDEDHHHDTHLHFVCSNCKKTICLTQVSIPKIEVPAGFQLDDIDVVAKGVCKECKS</sequence>
<accession>A0A161S4Y1</accession>
<evidence type="ECO:0000256" key="5">
    <source>
        <dbReference type="ARBA" id="ARBA00023125"/>
    </source>
</evidence>
<evidence type="ECO:0000256" key="7">
    <source>
        <dbReference type="PIRSR" id="PIRSR602481-1"/>
    </source>
</evidence>
<dbReference type="SUPFAM" id="SSF46785">
    <property type="entry name" value="Winged helix' DNA-binding domain"/>
    <property type="match status" value="1"/>
</dbReference>
<dbReference type="OrthoDB" id="594893at2"/>
<dbReference type="InterPro" id="IPR036388">
    <property type="entry name" value="WH-like_DNA-bd_sf"/>
</dbReference>
<dbReference type="GO" id="GO:1900376">
    <property type="term" value="P:regulation of secondary metabolite biosynthetic process"/>
    <property type="evidence" value="ECO:0007669"/>
    <property type="project" value="TreeGrafter"/>
</dbReference>
<dbReference type="GeneID" id="82257365"/>
<feature type="binding site" evidence="7">
    <location>
        <position position="97"/>
    </location>
    <ligand>
        <name>Zn(2+)</name>
        <dbReference type="ChEBI" id="CHEBI:29105"/>
    </ligand>
</feature>
<reference evidence="10 12" key="2">
    <citation type="submission" date="2016-10" db="EMBL/GenBank/DDBJ databases">
        <authorList>
            <person name="de Groot N.N."/>
        </authorList>
    </citation>
    <scope>NUCLEOTIDE SEQUENCE [LARGE SCALE GENOMIC DNA]</scope>
    <source>
        <strain evidence="10 12">DSM 23048</strain>
    </source>
</reference>
<feature type="binding site" evidence="7">
    <location>
        <position position="133"/>
    </location>
    <ligand>
        <name>Zn(2+)</name>
        <dbReference type="ChEBI" id="CHEBI:29105"/>
    </ligand>
</feature>
<protein>
    <submittedName>
        <fullName evidence="9 10">Transcriptional regulator</fullName>
    </submittedName>
</protein>
<dbReference type="InterPro" id="IPR002481">
    <property type="entry name" value="FUR"/>
</dbReference>
<comment type="similarity">
    <text evidence="1">Belongs to the Fur family.</text>
</comment>
<dbReference type="Proteomes" id="UP000076630">
    <property type="component" value="Unassembled WGS sequence"/>
</dbReference>
<gene>
    <name evidence="9" type="ORF">AV926_11305</name>
    <name evidence="10" type="ORF">SAMN04488018_10991</name>
</gene>
<dbReference type="InterPro" id="IPR043135">
    <property type="entry name" value="Fur_C"/>
</dbReference>
<keyword evidence="11" id="KW-1185">Reference proteome</keyword>
<dbReference type="EMBL" id="FNYS01000009">
    <property type="protein sequence ID" value="SEJ01853.1"/>
    <property type="molecule type" value="Genomic_DNA"/>
</dbReference>
<evidence type="ECO:0000313" key="11">
    <source>
        <dbReference type="Proteomes" id="UP000076630"/>
    </source>
</evidence>
<dbReference type="Gene3D" id="1.10.10.10">
    <property type="entry name" value="Winged helix-like DNA-binding domain superfamily/Winged helix DNA-binding domain"/>
    <property type="match status" value="1"/>
</dbReference>
<dbReference type="Proteomes" id="UP000183077">
    <property type="component" value="Unassembled WGS sequence"/>
</dbReference>
<keyword evidence="4" id="KW-0805">Transcription regulation</keyword>
<dbReference type="EMBL" id="LQNU01000059">
    <property type="protein sequence ID" value="KZE79759.1"/>
    <property type="molecule type" value="Genomic_DNA"/>
</dbReference>
<comment type="cofactor">
    <cofactor evidence="8">
        <name>Mn(2+)</name>
        <dbReference type="ChEBI" id="CHEBI:29035"/>
    </cofactor>
    <cofactor evidence="8">
        <name>Fe(2+)</name>
        <dbReference type="ChEBI" id="CHEBI:29033"/>
    </cofactor>
    <text evidence="8">Binds 1 Mn(2+) or Fe(2+) ion per subunit.</text>
</comment>
<dbReference type="GO" id="GO:0003700">
    <property type="term" value="F:DNA-binding transcription factor activity"/>
    <property type="evidence" value="ECO:0007669"/>
    <property type="project" value="InterPro"/>
</dbReference>
<evidence type="ECO:0000313" key="10">
    <source>
        <dbReference type="EMBL" id="SEJ01853.1"/>
    </source>
</evidence>
<dbReference type="PANTHER" id="PTHR33202:SF22">
    <property type="entry name" value="HYDROGEN PEROXIDE SENSITIVE REPRESSOR"/>
    <property type="match status" value="1"/>
</dbReference>
<keyword evidence="5" id="KW-0238">DNA-binding</keyword>